<dbReference type="EMBL" id="BPUR01000005">
    <property type="protein sequence ID" value="GJH17351.1"/>
    <property type="molecule type" value="Genomic_DNA"/>
</dbReference>
<evidence type="ECO:0000313" key="2">
    <source>
        <dbReference type="Proteomes" id="UP001055013"/>
    </source>
</evidence>
<proteinExistence type="predicted"/>
<dbReference type="Proteomes" id="UP001055013">
    <property type="component" value="Unassembled WGS sequence"/>
</dbReference>
<reference evidence="1" key="1">
    <citation type="submission" date="2021-09" db="EMBL/GenBank/DDBJ databases">
        <title>Isolation and characterization of 3-chlorobenzoate degrading bacteria from soils in Shizuoka.</title>
        <authorList>
            <person name="Ifat A."/>
            <person name="Ogawa N."/>
            <person name="Kimbara K."/>
            <person name="Moriuchi R."/>
            <person name="Dohra H."/>
            <person name="Shintani M."/>
        </authorList>
    </citation>
    <scope>NUCLEOTIDE SEQUENCE</scope>
    <source>
        <strain evidence="1">19CS2-2</strain>
    </source>
</reference>
<keyword evidence="2" id="KW-1185">Reference proteome</keyword>
<gene>
    <name evidence="1" type="ORF">CBA19CS22_12435</name>
</gene>
<organism evidence="1 2">
    <name type="scientific">Caballeronia novacaledonica</name>
    <dbReference type="NCBI Taxonomy" id="1544861"/>
    <lineage>
        <taxon>Bacteria</taxon>
        <taxon>Pseudomonadati</taxon>
        <taxon>Pseudomonadota</taxon>
        <taxon>Betaproteobacteria</taxon>
        <taxon>Burkholderiales</taxon>
        <taxon>Burkholderiaceae</taxon>
        <taxon>Caballeronia</taxon>
    </lineage>
</organism>
<evidence type="ECO:0000313" key="1">
    <source>
        <dbReference type="EMBL" id="GJH17351.1"/>
    </source>
</evidence>
<name>A0ACB5QQZ9_9BURK</name>
<accession>A0ACB5QQZ9</accession>
<sequence>MSPLLGTLLQAGDANSANLLALKSWIALDALYRGRGTGTLLTLLCQQLLVSEELCIAGFQKARLASIREAHAALVRLDGDAKSSIDCEATGADYESLRDALVVYDAQLRSAPRLLVRDAQLATANRLFKHLSQPKQQ</sequence>
<protein>
    <submittedName>
        <fullName evidence="1">Uncharacterized protein</fullName>
    </submittedName>
</protein>
<comment type="caution">
    <text evidence="1">The sequence shown here is derived from an EMBL/GenBank/DDBJ whole genome shotgun (WGS) entry which is preliminary data.</text>
</comment>